<protein>
    <recommendedName>
        <fullName evidence="3">Dicarboxylate transport domain-containing protein</fullName>
    </recommendedName>
</protein>
<accession>A0A1H9Y945</accession>
<evidence type="ECO:0008006" key="3">
    <source>
        <dbReference type="Google" id="ProtNLM"/>
    </source>
</evidence>
<evidence type="ECO:0000313" key="1">
    <source>
        <dbReference type="EMBL" id="SES65461.1"/>
    </source>
</evidence>
<dbReference type="EMBL" id="FOHI01000001">
    <property type="protein sequence ID" value="SES65461.1"/>
    <property type="molecule type" value="Genomic_DNA"/>
</dbReference>
<organism evidence="1 2">
    <name type="scientific">Nitrosospira multiformis</name>
    <dbReference type="NCBI Taxonomy" id="1231"/>
    <lineage>
        <taxon>Bacteria</taxon>
        <taxon>Pseudomonadati</taxon>
        <taxon>Pseudomonadota</taxon>
        <taxon>Betaproteobacteria</taxon>
        <taxon>Nitrosomonadales</taxon>
        <taxon>Nitrosomonadaceae</taxon>
        <taxon>Nitrosospira</taxon>
    </lineage>
</organism>
<dbReference type="Proteomes" id="UP000183339">
    <property type="component" value="Unassembled WGS sequence"/>
</dbReference>
<evidence type="ECO:0000313" key="2">
    <source>
        <dbReference type="Proteomes" id="UP000183339"/>
    </source>
</evidence>
<name>A0A1H9Y945_9PROT</name>
<reference evidence="1 2" key="1">
    <citation type="submission" date="2016-10" db="EMBL/GenBank/DDBJ databases">
        <authorList>
            <person name="de Groot N.N."/>
        </authorList>
    </citation>
    <scope>NUCLEOTIDE SEQUENCE [LARGE SCALE GENOMIC DNA]</scope>
    <source>
        <strain evidence="1 2">Nl7</strain>
    </source>
</reference>
<proteinExistence type="predicted"/>
<gene>
    <name evidence="1" type="ORF">SAMN05216412_101111</name>
</gene>
<sequence>MANGHRNISGFLRHLPMIEGCGLKLQPITGIRWLRFTPSILQSQPAQLVPGLQMTKFLIRILAAFFPAVVSAQAASLTFSAEAIRGPFSNIKGIQITLAGAPAASSLGMKLSEVAIQGKTWHNLHLSCDRFRASREEINCDSGALRLSESAPLPVSFRLSVPGRTSDVKILDVRIRNSAGKTGEGWKLSLRMGRAGWEGTLVAANGEVAQIVQLLPVSENAILPSSTKGKINGTAKLQADLDGPADIDAHLAVEGVAFSDVSGLHAGENISVTVDARAKRKPGQIPSQNTRLWEWQADAQWPQGEVFWQPLYFAAQGHRFSGRGELDDGILRLQTGKLSLAKIGEIDLSGSMDWGAGTLHDFDLDAPDLEMAGLYSQIVKPFLVNTSFSALKTAGQAGVKWRFRNGVSEMLDVDLRDVSLEDESGRFALRDINTRIPLRADALTHAAITIGGGHVSRLPVGPVHIPLEITGLNEPGFRIPRMEAPLLDGKLTLENFSAIRQAQGSLPGWRWQFSGDLSSISMEQLTRALGIQPMRGNLSGKIPKVTFDGSAVEVQGALLLNVFDGTVLVWNLKALEPFSSAPSLMADVDMRNLDLDLLTGAFSFGNMEGRIDVVVRDLELFDWKPVKFDAHLMSSPGDYSRRISQRAVQSISSLGGLGAAAAIQRSFLRVFDEFGYSQIAWSCTLRNGVCNMGGIESEPLPHGYLIVKGGGIPAITVIGYNRRVDWRELVSRLQRITDGNAKPVLQQDKQ</sequence>
<dbReference type="AlphaFoldDB" id="A0A1H9Y945"/>